<dbReference type="InterPro" id="IPR017941">
    <property type="entry name" value="Rieske_2Fe-2S"/>
</dbReference>
<evidence type="ECO:0000313" key="11">
    <source>
        <dbReference type="Proteomes" id="UP001146019"/>
    </source>
</evidence>
<keyword evidence="11" id="KW-1185">Reference proteome</keyword>
<keyword evidence="5 10" id="KW-0560">Oxidoreductase</keyword>
<evidence type="ECO:0000256" key="5">
    <source>
        <dbReference type="ARBA" id="ARBA00023002"/>
    </source>
</evidence>
<dbReference type="GO" id="GO:0018623">
    <property type="term" value="F:benzoate 1,2-dioxygenase activity"/>
    <property type="evidence" value="ECO:0007669"/>
    <property type="project" value="UniProtKB-EC"/>
</dbReference>
<evidence type="ECO:0000256" key="4">
    <source>
        <dbReference type="ARBA" id="ARBA00022964"/>
    </source>
</evidence>
<evidence type="ECO:0000256" key="6">
    <source>
        <dbReference type="ARBA" id="ARBA00023004"/>
    </source>
</evidence>
<dbReference type="InterPro" id="IPR015881">
    <property type="entry name" value="ARHD_Rieske_2Fe_2S"/>
</dbReference>
<reference evidence="10" key="1">
    <citation type="submission" date="2022-11" db="EMBL/GenBank/DDBJ databases">
        <title>Biodiversity and phylogenetic relationships of bacteria.</title>
        <authorList>
            <person name="Machado R.A.R."/>
            <person name="Bhat A."/>
            <person name="Loulou A."/>
            <person name="Kallel S."/>
        </authorList>
    </citation>
    <scope>NUCLEOTIDE SEQUENCE</scope>
    <source>
        <strain evidence="10">A-IN1</strain>
    </source>
</reference>
<evidence type="ECO:0000256" key="2">
    <source>
        <dbReference type="ARBA" id="ARBA00022714"/>
    </source>
</evidence>
<dbReference type="Proteomes" id="UP001146019">
    <property type="component" value="Unassembled WGS sequence"/>
</dbReference>
<evidence type="ECO:0000256" key="3">
    <source>
        <dbReference type="ARBA" id="ARBA00022723"/>
    </source>
</evidence>
<proteinExistence type="inferred from homology"/>
<keyword evidence="3" id="KW-0479">Metal-binding</keyword>
<comment type="similarity">
    <text evidence="1">Belongs to the bacterial ring-hydroxylating dioxygenase alpha subunit family.</text>
</comment>
<dbReference type="AlphaFoldDB" id="A0A9X3DYX9"/>
<dbReference type="CDD" id="cd03542">
    <property type="entry name" value="Rieske_RO_Alpha_HBDO"/>
    <property type="match status" value="1"/>
</dbReference>
<evidence type="ECO:0000256" key="7">
    <source>
        <dbReference type="ARBA" id="ARBA00023014"/>
    </source>
</evidence>
<dbReference type="Pfam" id="PF00355">
    <property type="entry name" value="Rieske"/>
    <property type="match status" value="1"/>
</dbReference>
<dbReference type="GO" id="GO:0005506">
    <property type="term" value="F:iron ion binding"/>
    <property type="evidence" value="ECO:0007669"/>
    <property type="project" value="InterPro"/>
</dbReference>
<dbReference type="InterPro" id="IPR036922">
    <property type="entry name" value="Rieske_2Fe-2S_sf"/>
</dbReference>
<dbReference type="Pfam" id="PF00848">
    <property type="entry name" value="Ring_hydroxyl_A"/>
    <property type="match status" value="1"/>
</dbReference>
<dbReference type="Gene3D" id="2.102.10.10">
    <property type="entry name" value="Rieske [2Fe-2S] iron-sulphur domain"/>
    <property type="match status" value="1"/>
</dbReference>
<dbReference type="NCBIfam" id="TIGR03229">
    <property type="entry name" value="benzo_1_2_benA"/>
    <property type="match status" value="1"/>
</dbReference>
<evidence type="ECO:0000256" key="1">
    <source>
        <dbReference type="ARBA" id="ARBA00008751"/>
    </source>
</evidence>
<dbReference type="EMBL" id="JAPKMY010000002">
    <property type="protein sequence ID" value="MCX5467369.1"/>
    <property type="molecule type" value="Genomic_DNA"/>
</dbReference>
<dbReference type="InterPro" id="IPR017639">
    <property type="entry name" value="Benzo_1-2-diOase_lsu"/>
</dbReference>
<dbReference type="PANTHER" id="PTHR43756:SF1">
    <property type="entry name" value="3-PHENYLPROPIONATE_CINNAMIC ACID DIOXYGENASE SUBUNIT ALPHA"/>
    <property type="match status" value="1"/>
</dbReference>
<dbReference type="Gene3D" id="3.90.380.10">
    <property type="entry name" value="Naphthalene 1,2-dioxygenase Alpha Subunit, Chain A, domain 1"/>
    <property type="match status" value="1"/>
</dbReference>
<evidence type="ECO:0000256" key="8">
    <source>
        <dbReference type="ARBA" id="ARBA00023027"/>
    </source>
</evidence>
<gene>
    <name evidence="10" type="primary">benA</name>
    <name evidence="10" type="ORF">OSH00_06375</name>
</gene>
<keyword evidence="2" id="KW-0001">2Fe-2S</keyword>
<keyword evidence="7" id="KW-0411">Iron-sulfur</keyword>
<comment type="caution">
    <text evidence="10">The sequence shown here is derived from an EMBL/GenBank/DDBJ whole genome shotgun (WGS) entry which is preliminary data.</text>
</comment>
<dbReference type="PRINTS" id="PR00090">
    <property type="entry name" value="RNGDIOXGNASE"/>
</dbReference>
<dbReference type="PROSITE" id="PS00570">
    <property type="entry name" value="RING_HYDROXYL_ALPHA"/>
    <property type="match status" value="1"/>
</dbReference>
<accession>A0A9X3DYX9</accession>
<name>A0A9X3DYX9_9GAMM</name>
<dbReference type="GO" id="GO:0051537">
    <property type="term" value="F:2 iron, 2 sulfur cluster binding"/>
    <property type="evidence" value="ECO:0007669"/>
    <property type="project" value="UniProtKB-KW"/>
</dbReference>
<organism evidence="10 11">
    <name type="scientific">Acinetobacter nematophilus</name>
    <dbReference type="NCBI Taxonomy" id="2994642"/>
    <lineage>
        <taxon>Bacteria</taxon>
        <taxon>Pseudomonadati</taxon>
        <taxon>Pseudomonadota</taxon>
        <taxon>Gammaproteobacteria</taxon>
        <taxon>Moraxellales</taxon>
        <taxon>Moraxellaceae</taxon>
        <taxon>Acinetobacter</taxon>
    </lineage>
</organism>
<keyword evidence="4" id="KW-0223">Dioxygenase</keyword>
<evidence type="ECO:0000259" key="9">
    <source>
        <dbReference type="PROSITE" id="PS51296"/>
    </source>
</evidence>
<evidence type="ECO:0000313" key="10">
    <source>
        <dbReference type="EMBL" id="MCX5467369.1"/>
    </source>
</evidence>
<dbReference type="SUPFAM" id="SSF50022">
    <property type="entry name" value="ISP domain"/>
    <property type="match status" value="1"/>
</dbReference>
<feature type="domain" description="Rieske" evidence="9">
    <location>
        <begin position="54"/>
        <end position="138"/>
    </location>
</feature>
<dbReference type="InterPro" id="IPR015879">
    <property type="entry name" value="Ring_hydroxy_dOase_asu_C_dom"/>
</dbReference>
<protein>
    <submittedName>
        <fullName evidence="10">Benzoate 1,2-dioxygenase large subunit</fullName>
        <ecNumber evidence="10">1.14.12.10</ecNumber>
    </submittedName>
</protein>
<keyword evidence="8" id="KW-0520">NAD</keyword>
<keyword evidence="6" id="KW-0408">Iron</keyword>
<dbReference type="EC" id="1.14.12.10" evidence="10"/>
<dbReference type="InterPro" id="IPR001663">
    <property type="entry name" value="Rng_hydr_dOase-A"/>
</dbReference>
<dbReference type="PANTHER" id="PTHR43756">
    <property type="entry name" value="CHOLINE MONOOXYGENASE, CHLOROPLASTIC"/>
    <property type="match status" value="1"/>
</dbReference>
<dbReference type="SUPFAM" id="SSF55961">
    <property type="entry name" value="Bet v1-like"/>
    <property type="match status" value="1"/>
</dbReference>
<dbReference type="RefSeq" id="WP_266129727.1">
    <property type="nucleotide sequence ID" value="NZ_JAPKMY010000002.1"/>
</dbReference>
<dbReference type="PROSITE" id="PS51296">
    <property type="entry name" value="RIESKE"/>
    <property type="match status" value="1"/>
</dbReference>
<sequence>MPRIPVINTSHLDRIDELLVDNFETGEFKLHRSVFTDQSLFDLEMKYIFEGNWVYLAHESQIPNNNDYYTTHIGRQPIIIARNRNGELNAMINACSHRGAQLCRHKRGNKATYTCPFHGWTFNNSGKLLKVKDPSEAGYSDCFNQEGSHDLKKVTRFESYKGFLFGSLNPDVPSLVSFLGETTKIIDMIVDQSDQGLEVLRGASTYTYDGNWKLTAENGADGYHVSAVHWNYAATTQQRKEKQQENDNVRAMSAGAWGKQGGGSYGFEHGHMLLWTQWANPEDRPNYPKAAEYTEKFGAPMSKWMIERSRNLCLYPNVYFMDQFGSQIRVLRPISVNKTEVTIYCIAPIGEAPEARARRIRQYEDFFNASGMATPDDLEEFRACQAGYAGIELEWNDMCRGSKHWIQGPDDAANEIGLKPKLSGIKTEDEGLYLAQHQYWLEVMKHAIQSEKQLAQQETSMQGEIA</sequence>
<dbReference type="CDD" id="cd08879">
    <property type="entry name" value="RHO_alpha_C_AntDO-like"/>
    <property type="match status" value="1"/>
</dbReference>